<dbReference type="PROSITE" id="PS00290">
    <property type="entry name" value="IG_MHC"/>
    <property type="match status" value="1"/>
</dbReference>
<evidence type="ECO:0000313" key="3">
    <source>
        <dbReference type="Ensembl" id="ENSCMIP00000003149.1"/>
    </source>
</evidence>
<reference evidence="4" key="3">
    <citation type="journal article" date="2014" name="Nature">
        <title>Elephant shark genome provides unique insights into gnathostome evolution.</title>
        <authorList>
            <consortium name="International Elephant Shark Genome Sequencing Consortium"/>
            <person name="Venkatesh B."/>
            <person name="Lee A.P."/>
            <person name="Ravi V."/>
            <person name="Maurya A.K."/>
            <person name="Lian M.M."/>
            <person name="Swann J.B."/>
            <person name="Ohta Y."/>
            <person name="Flajnik M.F."/>
            <person name="Sutoh Y."/>
            <person name="Kasahara M."/>
            <person name="Hoon S."/>
            <person name="Gangu V."/>
            <person name="Roy S.W."/>
            <person name="Irimia M."/>
            <person name="Korzh V."/>
            <person name="Kondrychyn I."/>
            <person name="Lim Z.W."/>
            <person name="Tay B.H."/>
            <person name="Tohari S."/>
            <person name="Kong K.W."/>
            <person name="Ho S."/>
            <person name="Lorente-Galdos B."/>
            <person name="Quilez J."/>
            <person name="Marques-Bonet T."/>
            <person name="Raney B.J."/>
            <person name="Ingham P.W."/>
            <person name="Tay A."/>
            <person name="Hillier L.W."/>
            <person name="Minx P."/>
            <person name="Boehm T."/>
            <person name="Wilson R.K."/>
            <person name="Brenner S."/>
            <person name="Warren W.C."/>
        </authorList>
    </citation>
    <scope>NUCLEOTIDE SEQUENCE [LARGE SCALE GENOMIC DNA]</scope>
</reference>
<sequence>VSWKVSLGGKYELSVVCMLFVEDKNAASKRILIEGNFVISTAKPKVTLSKRHFTINNGSEGALTCDVNRFYPKTHGIRWVKVSRGVETEITTGIITQIVAHNSDRTFSVSSKLNIRPTLDDDGNRYRCVVKHRAFSDNFTLEGEFLHC</sequence>
<proteinExistence type="predicted"/>
<dbReference type="InterPro" id="IPR007110">
    <property type="entry name" value="Ig-like_dom"/>
</dbReference>
<dbReference type="InterPro" id="IPR003597">
    <property type="entry name" value="Ig_C1-set"/>
</dbReference>
<keyword evidence="1" id="KW-0325">Glycoprotein</keyword>
<protein>
    <recommendedName>
        <fullName evidence="2">Ig-like domain-containing protein</fullName>
    </recommendedName>
</protein>
<organism evidence="3 4">
    <name type="scientific">Callorhinchus milii</name>
    <name type="common">Ghost shark</name>
    <dbReference type="NCBI Taxonomy" id="7868"/>
    <lineage>
        <taxon>Eukaryota</taxon>
        <taxon>Metazoa</taxon>
        <taxon>Chordata</taxon>
        <taxon>Craniata</taxon>
        <taxon>Vertebrata</taxon>
        <taxon>Chondrichthyes</taxon>
        <taxon>Holocephali</taxon>
        <taxon>Chimaeriformes</taxon>
        <taxon>Callorhinchidae</taxon>
        <taxon>Callorhinchus</taxon>
    </lineage>
</organism>
<reference evidence="3" key="4">
    <citation type="submission" date="2025-08" db="UniProtKB">
        <authorList>
            <consortium name="Ensembl"/>
        </authorList>
    </citation>
    <scope>IDENTIFICATION</scope>
</reference>
<dbReference type="Gene3D" id="2.60.40.10">
    <property type="entry name" value="Immunoglobulins"/>
    <property type="match status" value="1"/>
</dbReference>
<feature type="domain" description="Ig-like" evidence="2">
    <location>
        <begin position="44"/>
        <end position="140"/>
    </location>
</feature>
<keyword evidence="4" id="KW-1185">Reference proteome</keyword>
<dbReference type="PANTHER" id="PTHR23411">
    <property type="entry name" value="TAPASIN"/>
    <property type="match status" value="1"/>
</dbReference>
<dbReference type="SMART" id="SM00407">
    <property type="entry name" value="IGc1"/>
    <property type="match status" value="1"/>
</dbReference>
<dbReference type="InterPro" id="IPR036179">
    <property type="entry name" value="Ig-like_dom_sf"/>
</dbReference>
<reference evidence="4" key="2">
    <citation type="journal article" date="2007" name="PLoS Biol.">
        <title>Survey sequencing and comparative analysis of the elephant shark (Callorhinchus milii) genome.</title>
        <authorList>
            <person name="Venkatesh B."/>
            <person name="Kirkness E.F."/>
            <person name="Loh Y.H."/>
            <person name="Halpern A.L."/>
            <person name="Lee A.P."/>
            <person name="Johnson J."/>
            <person name="Dandona N."/>
            <person name="Viswanathan L.D."/>
            <person name="Tay A."/>
            <person name="Venter J.C."/>
            <person name="Strausberg R.L."/>
            <person name="Brenner S."/>
        </authorList>
    </citation>
    <scope>NUCLEOTIDE SEQUENCE [LARGE SCALE GENOMIC DNA]</scope>
</reference>
<evidence type="ECO:0000256" key="1">
    <source>
        <dbReference type="ARBA" id="ARBA00023180"/>
    </source>
</evidence>
<name>A0A4W3GZ72_CALMI</name>
<dbReference type="SUPFAM" id="SSF48726">
    <property type="entry name" value="Immunoglobulin"/>
    <property type="match status" value="1"/>
</dbReference>
<dbReference type="InParanoid" id="A0A4W3GZ72"/>
<dbReference type="Proteomes" id="UP000314986">
    <property type="component" value="Unassembled WGS sequence"/>
</dbReference>
<dbReference type="PROSITE" id="PS50835">
    <property type="entry name" value="IG_LIKE"/>
    <property type="match status" value="1"/>
</dbReference>
<dbReference type="Pfam" id="PF07654">
    <property type="entry name" value="C1-set"/>
    <property type="match status" value="1"/>
</dbReference>
<dbReference type="GeneTree" id="ENSGT01070000257096"/>
<dbReference type="InterPro" id="IPR003006">
    <property type="entry name" value="Ig/MHC_CS"/>
</dbReference>
<reference evidence="4" key="1">
    <citation type="journal article" date="2006" name="Science">
        <title>Ancient noncoding elements conserved in the human genome.</title>
        <authorList>
            <person name="Venkatesh B."/>
            <person name="Kirkness E.F."/>
            <person name="Loh Y.H."/>
            <person name="Halpern A.L."/>
            <person name="Lee A.P."/>
            <person name="Johnson J."/>
            <person name="Dandona N."/>
            <person name="Viswanathan L.D."/>
            <person name="Tay A."/>
            <person name="Venter J.C."/>
            <person name="Strausberg R.L."/>
            <person name="Brenner S."/>
        </authorList>
    </citation>
    <scope>NUCLEOTIDE SEQUENCE [LARGE SCALE GENOMIC DNA]</scope>
</reference>
<dbReference type="InterPro" id="IPR050380">
    <property type="entry name" value="Immune_Resp_Modulators"/>
</dbReference>
<reference evidence="3" key="5">
    <citation type="submission" date="2025-09" db="UniProtKB">
        <authorList>
            <consortium name="Ensembl"/>
        </authorList>
    </citation>
    <scope>IDENTIFICATION</scope>
</reference>
<accession>A0A4W3GZ72</accession>
<dbReference type="STRING" id="7868.ENSCMIP00000003149"/>
<dbReference type="InterPro" id="IPR013783">
    <property type="entry name" value="Ig-like_fold"/>
</dbReference>
<evidence type="ECO:0000313" key="4">
    <source>
        <dbReference type="Proteomes" id="UP000314986"/>
    </source>
</evidence>
<dbReference type="Ensembl" id="ENSCMIT00000003265.1">
    <property type="protein sequence ID" value="ENSCMIP00000003149.1"/>
    <property type="gene ID" value="ENSCMIG00000001875.1"/>
</dbReference>
<evidence type="ECO:0000259" key="2">
    <source>
        <dbReference type="PROSITE" id="PS50835"/>
    </source>
</evidence>
<dbReference type="AlphaFoldDB" id="A0A4W3GZ72"/>